<keyword evidence="2" id="KW-1185">Reference proteome</keyword>
<gene>
    <name evidence="1" type="ORF">ACFQMJ_24185</name>
</gene>
<sequence>MACHRSVLEPGMPQNLNPNQEEMKIMAQIYANLIRKGIKTIDDVPESKRAEVEAILNGSRES</sequence>
<dbReference type="EMBL" id="JBHTAI010000017">
    <property type="protein sequence ID" value="MFC7151650.1"/>
    <property type="molecule type" value="Genomic_DNA"/>
</dbReference>
<evidence type="ECO:0000313" key="2">
    <source>
        <dbReference type="Proteomes" id="UP001596378"/>
    </source>
</evidence>
<reference evidence="2" key="1">
    <citation type="journal article" date="2019" name="Int. J. Syst. Evol. Microbiol.">
        <title>The Global Catalogue of Microorganisms (GCM) 10K type strain sequencing project: providing services to taxonomists for standard genome sequencing and annotation.</title>
        <authorList>
            <consortium name="The Broad Institute Genomics Platform"/>
            <consortium name="The Broad Institute Genome Sequencing Center for Infectious Disease"/>
            <person name="Wu L."/>
            <person name="Ma J."/>
        </authorList>
    </citation>
    <scope>NUCLEOTIDE SEQUENCE [LARGE SCALE GENOMIC DNA]</scope>
    <source>
        <strain evidence="2">KCTC 12907</strain>
    </source>
</reference>
<dbReference type="NCBIfam" id="NF040910">
    <property type="entry name" value="CD1375_fam"/>
    <property type="match status" value="1"/>
</dbReference>
<organism evidence="1 2">
    <name type="scientific">Cohnella cellulosilytica</name>
    <dbReference type="NCBI Taxonomy" id="986710"/>
    <lineage>
        <taxon>Bacteria</taxon>
        <taxon>Bacillati</taxon>
        <taxon>Bacillota</taxon>
        <taxon>Bacilli</taxon>
        <taxon>Bacillales</taxon>
        <taxon>Paenibacillaceae</taxon>
        <taxon>Cohnella</taxon>
    </lineage>
</organism>
<name>A0ABW2FI41_9BACL</name>
<proteinExistence type="predicted"/>
<accession>A0ABW2FI41</accession>
<comment type="caution">
    <text evidence="1">The sequence shown here is derived from an EMBL/GenBank/DDBJ whole genome shotgun (WGS) entry which is preliminary data.</text>
</comment>
<dbReference type="InterPro" id="IPR047907">
    <property type="entry name" value="CD1375-like"/>
</dbReference>
<dbReference type="RefSeq" id="WP_378108130.1">
    <property type="nucleotide sequence ID" value="NZ_JBHTAI010000017.1"/>
</dbReference>
<protein>
    <submittedName>
        <fullName evidence="1">CD1375 family protein</fullName>
    </submittedName>
</protein>
<dbReference type="Proteomes" id="UP001596378">
    <property type="component" value="Unassembled WGS sequence"/>
</dbReference>
<evidence type="ECO:0000313" key="1">
    <source>
        <dbReference type="EMBL" id="MFC7151650.1"/>
    </source>
</evidence>